<dbReference type="AlphaFoldDB" id="A0A0F9AHD8"/>
<accession>A0A0F9AHD8</accession>
<dbReference type="EMBL" id="LAZR01057670">
    <property type="protein sequence ID" value="KKK71576.1"/>
    <property type="molecule type" value="Genomic_DNA"/>
</dbReference>
<organism evidence="1">
    <name type="scientific">marine sediment metagenome</name>
    <dbReference type="NCBI Taxonomy" id="412755"/>
    <lineage>
        <taxon>unclassified sequences</taxon>
        <taxon>metagenomes</taxon>
        <taxon>ecological metagenomes</taxon>
    </lineage>
</organism>
<sequence>MGIKEEESSRKDATITCDYAKHYEPYDWCTLSDNPCFKDTGDCDEYNDLLKEDSNDMP</sequence>
<gene>
    <name evidence="1" type="ORF">LCGC14_2912530</name>
</gene>
<comment type="caution">
    <text evidence="1">The sequence shown here is derived from an EMBL/GenBank/DDBJ whole genome shotgun (WGS) entry which is preliminary data.</text>
</comment>
<reference evidence="1" key="1">
    <citation type="journal article" date="2015" name="Nature">
        <title>Complex archaea that bridge the gap between prokaryotes and eukaryotes.</title>
        <authorList>
            <person name="Spang A."/>
            <person name="Saw J.H."/>
            <person name="Jorgensen S.L."/>
            <person name="Zaremba-Niedzwiedzka K."/>
            <person name="Martijn J."/>
            <person name="Lind A.E."/>
            <person name="van Eijk R."/>
            <person name="Schleper C."/>
            <person name="Guy L."/>
            <person name="Ettema T.J."/>
        </authorList>
    </citation>
    <scope>NUCLEOTIDE SEQUENCE</scope>
</reference>
<name>A0A0F9AHD8_9ZZZZ</name>
<evidence type="ECO:0000313" key="1">
    <source>
        <dbReference type="EMBL" id="KKK71576.1"/>
    </source>
</evidence>
<proteinExistence type="predicted"/>
<protein>
    <submittedName>
        <fullName evidence="1">Uncharacterized protein</fullName>
    </submittedName>
</protein>